<proteinExistence type="predicted"/>
<protein>
    <submittedName>
        <fullName evidence="1">Uncharacterized protein</fullName>
    </submittedName>
</protein>
<evidence type="ECO:0000313" key="2">
    <source>
        <dbReference type="Proteomes" id="UP000325811"/>
    </source>
</evidence>
<name>A0A5Q4ZHA9_9BURK</name>
<reference evidence="1 2" key="1">
    <citation type="submission" date="2019-08" db="EMBL/GenBank/DDBJ databases">
        <authorList>
            <person name="Herpell B J."/>
        </authorList>
    </citation>
    <scope>NUCLEOTIDE SEQUENCE [LARGE SCALE GENOMIC DNA]</scope>
    <source>
        <strain evidence="2">Msb3</strain>
    </source>
</reference>
<dbReference type="AlphaFoldDB" id="A0A5Q4ZHA9"/>
<gene>
    <name evidence="1" type="ORF">PDMSB3_1252</name>
</gene>
<dbReference type="KEGG" id="pdio:PDMSB3_1252.1"/>
<evidence type="ECO:0000313" key="1">
    <source>
        <dbReference type="EMBL" id="VVD32543.1"/>
    </source>
</evidence>
<dbReference type="Proteomes" id="UP000325811">
    <property type="component" value="Chromosome II"/>
</dbReference>
<dbReference type="EMBL" id="LR699554">
    <property type="protein sequence ID" value="VVD32543.1"/>
    <property type="molecule type" value="Genomic_DNA"/>
</dbReference>
<organism evidence="1 2">
    <name type="scientific">Paraburkholderia dioscoreae</name>
    <dbReference type="NCBI Taxonomy" id="2604047"/>
    <lineage>
        <taxon>Bacteria</taxon>
        <taxon>Pseudomonadati</taxon>
        <taxon>Pseudomonadota</taxon>
        <taxon>Betaproteobacteria</taxon>
        <taxon>Burkholderiales</taxon>
        <taxon>Burkholderiaceae</taxon>
        <taxon>Paraburkholderia</taxon>
    </lineage>
</organism>
<sequence length="77" mass="8048">MHGTVGCEHGWCAGLANGIDGIEEGAAPVHRWRLGSRVSVCVQVYAPLRDGSAGLARGGSHVPNSDGKAYLKLYDVT</sequence>
<keyword evidence="2" id="KW-1185">Reference proteome</keyword>
<accession>A0A5Q4ZHA9</accession>